<feature type="compositionally biased region" description="Low complexity" evidence="1">
    <location>
        <begin position="532"/>
        <end position="560"/>
    </location>
</feature>
<organism evidence="2 3">
    <name type="scientific">Aureobasidium melanogenum (strain CBS 110374)</name>
    <name type="common">Aureobasidium pullulans var. melanogenum</name>
    <dbReference type="NCBI Taxonomy" id="1043003"/>
    <lineage>
        <taxon>Eukaryota</taxon>
        <taxon>Fungi</taxon>
        <taxon>Dikarya</taxon>
        <taxon>Ascomycota</taxon>
        <taxon>Pezizomycotina</taxon>
        <taxon>Dothideomycetes</taxon>
        <taxon>Dothideomycetidae</taxon>
        <taxon>Dothideales</taxon>
        <taxon>Saccotheciaceae</taxon>
        <taxon>Aureobasidium</taxon>
    </lineage>
</organism>
<feature type="region of interest" description="Disordered" evidence="1">
    <location>
        <begin position="532"/>
        <end position="590"/>
    </location>
</feature>
<feature type="compositionally biased region" description="Basic and acidic residues" evidence="1">
    <location>
        <begin position="561"/>
        <end position="578"/>
    </location>
</feature>
<proteinExistence type="predicted"/>
<evidence type="ECO:0000313" key="2">
    <source>
        <dbReference type="EMBL" id="KEQ59533.1"/>
    </source>
</evidence>
<sequence>MTSEYGFSYAKPDTICRYEGNLTEDPLSRTYAEPAIFLEPSVYVELIEPDRSPYGNYVSGSGEGLQYNEDLQQQFVAGSAHAESWPDPEPGHASSDFQLPKCPHCDRRFRNKAEEKYEGCTCGQDFATSYDLERHQKGLMLGAKLCYWRCALPTCAEREKLWTRKDKFKAHISRMHMGTAMDVEQLVEKVYSSKVTPNSVEWKQLASARTPRRVSLNDRSHSHGQNPVSSNVTSPVRHVPPSSPSDSTNPIYSESIGSYSSGPVALPGLTISTGCSDSSWCSEESLYTANRGPQSEKGLALGCAILTIDENPELDPLNAVFDRMAKANVNPGYPMTVPIPSKHRSSSDQIFSFGPAEPSTYPFCFTHNQLSQLCAKEHHNPADTAELGGHVFQETNPRGLYDWGSLPLPMSLQYHDPTLGPSQPYHSNDLFSIGDGYGLTSDQLQSPGSFQCDEETNHESANSDKEDRTYEQFESHSGSEDSQYPTDTDSMASSGGSADDIDSVLLDLEISKFRAWLVIRCTSDAFFRQLTSTSKRSSGSSPKATPLLPSPSSSQAASSRKPSDHSKSDDCGRSDRDRPNKRRRVTTGDELPQLESWDMYQSILTKSSEHLRRVHGDQPLQCPRCARMGFGSPGELQAHQIAPEPCSPVPLTAVKRIRWMTHDERTALQSAVNQRLRGGTDEEKWRFAYRRLFPETGHTPCPYLQDPVISIISSVVDDFELHLREMIQSSNDLDDLASRIPIIRRLFLARYGIHEVEQDPPSLVTLRTVSSSPSSGRLTTAMPPEVSDPVQPHLEGDANHDRPVLSTDSQQYLNVLSTGINAHQDVPLEPLVTSDIVWLQNDEFSSLDDISSWDPSTWYADYDTTTGINNNLYVTENPKDLHGHGP</sequence>
<gene>
    <name evidence="2" type="ORF">M437DRAFT_68870</name>
</gene>
<dbReference type="AlphaFoldDB" id="A0A074VGD2"/>
<feature type="compositionally biased region" description="Polar residues" evidence="1">
    <location>
        <begin position="765"/>
        <end position="778"/>
    </location>
</feature>
<dbReference type="RefSeq" id="XP_040876556.1">
    <property type="nucleotide sequence ID" value="XM_041025187.1"/>
</dbReference>
<name>A0A074VGD2_AURM1</name>
<evidence type="ECO:0008006" key="4">
    <source>
        <dbReference type="Google" id="ProtNLM"/>
    </source>
</evidence>
<protein>
    <recommendedName>
        <fullName evidence="4">C2H2-type domain-containing protein</fullName>
    </recommendedName>
</protein>
<feature type="compositionally biased region" description="Low complexity" evidence="1">
    <location>
        <begin position="486"/>
        <end position="496"/>
    </location>
</feature>
<dbReference type="STRING" id="1043003.A0A074VGD2"/>
<feature type="region of interest" description="Disordered" evidence="1">
    <location>
        <begin position="202"/>
        <end position="251"/>
    </location>
</feature>
<feature type="region of interest" description="Disordered" evidence="1">
    <location>
        <begin position="443"/>
        <end position="496"/>
    </location>
</feature>
<feature type="compositionally biased region" description="Basic and acidic residues" evidence="1">
    <location>
        <begin position="455"/>
        <end position="479"/>
    </location>
</feature>
<feature type="region of interest" description="Disordered" evidence="1">
    <location>
        <begin position="765"/>
        <end position="786"/>
    </location>
</feature>
<dbReference type="EMBL" id="KL584847">
    <property type="protein sequence ID" value="KEQ59533.1"/>
    <property type="molecule type" value="Genomic_DNA"/>
</dbReference>
<keyword evidence="3" id="KW-1185">Reference proteome</keyword>
<evidence type="ECO:0000256" key="1">
    <source>
        <dbReference type="SAM" id="MobiDB-lite"/>
    </source>
</evidence>
<dbReference type="GeneID" id="63918560"/>
<feature type="compositionally biased region" description="Low complexity" evidence="1">
    <location>
        <begin position="232"/>
        <end position="251"/>
    </location>
</feature>
<reference evidence="2 3" key="1">
    <citation type="journal article" date="2014" name="BMC Genomics">
        <title>Genome sequencing of four Aureobasidium pullulans varieties: biotechnological potential, stress tolerance, and description of new species.</title>
        <authorList>
            <person name="Gostin Ar C."/>
            <person name="Ohm R.A."/>
            <person name="Kogej T."/>
            <person name="Sonjak S."/>
            <person name="Turk M."/>
            <person name="Zajc J."/>
            <person name="Zalar P."/>
            <person name="Grube M."/>
            <person name="Sun H."/>
            <person name="Han J."/>
            <person name="Sharma A."/>
            <person name="Chiniquy J."/>
            <person name="Ngan C.Y."/>
            <person name="Lipzen A."/>
            <person name="Barry K."/>
            <person name="Grigoriev I.V."/>
            <person name="Gunde-Cimerman N."/>
        </authorList>
    </citation>
    <scope>NUCLEOTIDE SEQUENCE [LARGE SCALE GENOMIC DNA]</scope>
    <source>
        <strain evidence="2 3">CBS 110374</strain>
    </source>
</reference>
<evidence type="ECO:0000313" key="3">
    <source>
        <dbReference type="Proteomes" id="UP000030672"/>
    </source>
</evidence>
<dbReference type="HOGENOM" id="CLU_325396_0_0_1"/>
<dbReference type="Proteomes" id="UP000030672">
    <property type="component" value="Unassembled WGS sequence"/>
</dbReference>
<accession>A0A074VGD2</accession>